<accession>A0A2N0U2L8</accession>
<dbReference type="CDD" id="cd00761">
    <property type="entry name" value="Glyco_tranf_GTA_type"/>
    <property type="match status" value="1"/>
</dbReference>
<name>A0A2N0U2L8_9FLAO</name>
<dbReference type="Pfam" id="PF00535">
    <property type="entry name" value="Glycos_transf_2"/>
    <property type="match status" value="1"/>
</dbReference>
<dbReference type="RefSeq" id="WP_079713496.1">
    <property type="nucleotide sequence ID" value="NZ_FUZC01000009.1"/>
</dbReference>
<proteinExistence type="predicted"/>
<dbReference type="OrthoDB" id="597270at2"/>
<comment type="caution">
    <text evidence="2">The sequence shown here is derived from an EMBL/GenBank/DDBJ whole genome shotgun (WGS) entry which is preliminary data.</text>
</comment>
<evidence type="ECO:0000259" key="1">
    <source>
        <dbReference type="Pfam" id="PF00535"/>
    </source>
</evidence>
<dbReference type="Gene3D" id="3.90.550.10">
    <property type="entry name" value="Spore Coat Polysaccharide Biosynthesis Protein SpsA, Chain A"/>
    <property type="match status" value="1"/>
</dbReference>
<dbReference type="PANTHER" id="PTHR22916">
    <property type="entry name" value="GLYCOSYLTRANSFERASE"/>
    <property type="match status" value="1"/>
</dbReference>
<evidence type="ECO:0000313" key="3">
    <source>
        <dbReference type="Proteomes" id="UP000232673"/>
    </source>
</evidence>
<sequence length="320" mass="37895">MQKLVSIIIPTYNRAHLLGETLDSVSAQSYHNWECLIIDDSSTDYTKKLLEFYCEKDSRFQYHQRPTVRPKGANACRNYGFEISEGEFINWFDDDDVMLPGYMESSLKAFKEVHLFIVSKGYYLMNDSAKRIPMKIEIKDSLFKSLVLWESHIITNSVVFRRSFLETKKLFNIKISRGQEAEFFSRIFFNLPESSYKVIKEPQFLYRQHLESKTHKNRAYVRSFKESQAFISMRNLKYSLELKDPDLIVTLYSDIKQLFFMGIEHKHKKNSFYILKNFIPLLWKINKELSIKWLICGSLIFITGKNSYILGKPIRRSEII</sequence>
<gene>
    <name evidence="2" type="ORF">APR41_12035</name>
</gene>
<feature type="domain" description="Glycosyltransferase 2-like" evidence="1">
    <location>
        <begin position="6"/>
        <end position="134"/>
    </location>
</feature>
<dbReference type="AlphaFoldDB" id="A0A2N0U2L8"/>
<dbReference type="InterPro" id="IPR029044">
    <property type="entry name" value="Nucleotide-diphossugar_trans"/>
</dbReference>
<dbReference type="Proteomes" id="UP000232673">
    <property type="component" value="Unassembled WGS sequence"/>
</dbReference>
<dbReference type="EMBL" id="LKTS01000002">
    <property type="protein sequence ID" value="PKD21138.1"/>
    <property type="molecule type" value="Genomic_DNA"/>
</dbReference>
<evidence type="ECO:0000313" key="2">
    <source>
        <dbReference type="EMBL" id="PKD21138.1"/>
    </source>
</evidence>
<dbReference type="GO" id="GO:0016758">
    <property type="term" value="F:hexosyltransferase activity"/>
    <property type="evidence" value="ECO:0007669"/>
    <property type="project" value="UniProtKB-ARBA"/>
</dbReference>
<protein>
    <recommendedName>
        <fullName evidence="1">Glycosyltransferase 2-like domain-containing protein</fullName>
    </recommendedName>
</protein>
<dbReference type="InterPro" id="IPR001173">
    <property type="entry name" value="Glyco_trans_2-like"/>
</dbReference>
<organism evidence="2 3">
    <name type="scientific">Salegentibacter salinarum</name>
    <dbReference type="NCBI Taxonomy" id="447422"/>
    <lineage>
        <taxon>Bacteria</taxon>
        <taxon>Pseudomonadati</taxon>
        <taxon>Bacteroidota</taxon>
        <taxon>Flavobacteriia</taxon>
        <taxon>Flavobacteriales</taxon>
        <taxon>Flavobacteriaceae</taxon>
        <taxon>Salegentibacter</taxon>
    </lineage>
</organism>
<reference evidence="2 3" key="1">
    <citation type="submission" date="2015-10" db="EMBL/GenBank/DDBJ databases">
        <title>Draft genome sequence of Salegentibacter salinarum KCTC 12975.</title>
        <authorList>
            <person name="Lin W."/>
            <person name="Zheng Q."/>
        </authorList>
    </citation>
    <scope>NUCLEOTIDE SEQUENCE [LARGE SCALE GENOMIC DNA]</scope>
    <source>
        <strain evidence="2 3">KCTC 12975</strain>
    </source>
</reference>
<dbReference type="STRING" id="447422.SAMN05660903_02454"/>
<dbReference type="SUPFAM" id="SSF53448">
    <property type="entry name" value="Nucleotide-diphospho-sugar transferases"/>
    <property type="match status" value="1"/>
</dbReference>
<keyword evidence="3" id="KW-1185">Reference proteome</keyword>